<feature type="transmembrane region" description="Helical" evidence="3">
    <location>
        <begin position="122"/>
        <end position="143"/>
    </location>
</feature>
<evidence type="ECO:0000256" key="1">
    <source>
        <dbReference type="ARBA" id="ARBA00012528"/>
    </source>
</evidence>
<evidence type="ECO:0000259" key="4">
    <source>
        <dbReference type="PROSITE" id="PS50887"/>
    </source>
</evidence>
<dbReference type="PANTHER" id="PTHR45138">
    <property type="entry name" value="REGULATORY COMPONENTS OF SENSORY TRANSDUCTION SYSTEM"/>
    <property type="match status" value="1"/>
</dbReference>
<dbReference type="Pfam" id="PF00990">
    <property type="entry name" value="GGDEF"/>
    <property type="match status" value="1"/>
</dbReference>
<dbReference type="GO" id="GO:1902201">
    <property type="term" value="P:negative regulation of bacterial-type flagellum-dependent cell motility"/>
    <property type="evidence" value="ECO:0007669"/>
    <property type="project" value="TreeGrafter"/>
</dbReference>
<comment type="catalytic activity">
    <reaction evidence="2">
        <text>2 GTP = 3',3'-c-di-GMP + 2 diphosphate</text>
        <dbReference type="Rhea" id="RHEA:24898"/>
        <dbReference type="ChEBI" id="CHEBI:33019"/>
        <dbReference type="ChEBI" id="CHEBI:37565"/>
        <dbReference type="ChEBI" id="CHEBI:58805"/>
        <dbReference type="EC" id="2.7.7.65"/>
    </reaction>
</comment>
<dbReference type="InterPro" id="IPR000160">
    <property type="entry name" value="GGDEF_dom"/>
</dbReference>
<dbReference type="EMBL" id="JACHWB010000005">
    <property type="protein sequence ID" value="MBB3020529.1"/>
    <property type="molecule type" value="Genomic_DNA"/>
</dbReference>
<reference evidence="5 6" key="1">
    <citation type="submission" date="2020-08" db="EMBL/GenBank/DDBJ databases">
        <title>The Agave Microbiome: Exploring the role of microbial communities in plant adaptations to desert environments.</title>
        <authorList>
            <person name="Partida-Martinez L.P."/>
        </authorList>
    </citation>
    <scope>NUCLEOTIDE SEQUENCE [LARGE SCALE GENOMIC DNA]</scope>
    <source>
        <strain evidence="5 6">AT3.9</strain>
    </source>
</reference>
<dbReference type="GO" id="GO:0043709">
    <property type="term" value="P:cell adhesion involved in single-species biofilm formation"/>
    <property type="evidence" value="ECO:0007669"/>
    <property type="project" value="TreeGrafter"/>
</dbReference>
<name>A0A7W4VNN9_9HYPH</name>
<dbReference type="FunFam" id="3.30.70.270:FF:000001">
    <property type="entry name" value="Diguanylate cyclase domain protein"/>
    <property type="match status" value="1"/>
</dbReference>
<comment type="caution">
    <text evidence="5">The sequence shown here is derived from an EMBL/GenBank/DDBJ whole genome shotgun (WGS) entry which is preliminary data.</text>
</comment>
<dbReference type="PANTHER" id="PTHR45138:SF9">
    <property type="entry name" value="DIGUANYLATE CYCLASE DGCM-RELATED"/>
    <property type="match status" value="1"/>
</dbReference>
<keyword evidence="6" id="KW-1185">Reference proteome</keyword>
<dbReference type="RefSeq" id="WP_183452623.1">
    <property type="nucleotide sequence ID" value="NZ_JACHWB010000005.1"/>
</dbReference>
<feature type="transmembrane region" description="Helical" evidence="3">
    <location>
        <begin position="195"/>
        <end position="213"/>
    </location>
</feature>
<sequence>MTAAAPMVLDPATLTVAFILLSAVLGTLLIFSWTLNRKLKALACWGIAFWLIATGIGWANLGKGPPSYWVLLLANALGILSYGALYVGCRIFNGRRVILLHGGIGAAVWICAFPFIYDSQGYRLILASLVTGMYSALSAWELGRHAAHTLASQRVAVVLLSGLAVFNLFRGLLGVSLTSVPWIDTFARRWSSEMALFLVVVGPTLAFMFLFMAKERLKLEYKQAALVDDLTGIPNRRAFLQAASRLLNRLNGQPASCLLFDLDNFKAINDRHGHAAGDRILSVFARTLSDHLPKGTFGRFGGEEFAAILPIGAQDAAILAEKIRHAFADAGGTALGKTDEVTVSIGCATIPRAQAEDLLRHADQALYRAKESGRNLVVVA</sequence>
<dbReference type="InterPro" id="IPR043128">
    <property type="entry name" value="Rev_trsase/Diguanyl_cyclase"/>
</dbReference>
<proteinExistence type="predicted"/>
<dbReference type="Gene3D" id="3.30.70.270">
    <property type="match status" value="1"/>
</dbReference>
<dbReference type="CDD" id="cd01949">
    <property type="entry name" value="GGDEF"/>
    <property type="match status" value="1"/>
</dbReference>
<keyword evidence="3" id="KW-1133">Transmembrane helix</keyword>
<evidence type="ECO:0000256" key="3">
    <source>
        <dbReference type="SAM" id="Phobius"/>
    </source>
</evidence>
<feature type="transmembrane region" description="Helical" evidence="3">
    <location>
        <begin position="42"/>
        <end position="61"/>
    </location>
</feature>
<keyword evidence="3" id="KW-0472">Membrane</keyword>
<dbReference type="GO" id="GO:0052621">
    <property type="term" value="F:diguanylate cyclase activity"/>
    <property type="evidence" value="ECO:0007669"/>
    <property type="project" value="UniProtKB-EC"/>
</dbReference>
<dbReference type="Proteomes" id="UP000532010">
    <property type="component" value="Unassembled WGS sequence"/>
</dbReference>
<keyword evidence="3" id="KW-0812">Transmembrane</keyword>
<dbReference type="InterPro" id="IPR029787">
    <property type="entry name" value="Nucleotide_cyclase"/>
</dbReference>
<gene>
    <name evidence="5" type="ORF">FHR70_003615</name>
</gene>
<dbReference type="GO" id="GO:0005886">
    <property type="term" value="C:plasma membrane"/>
    <property type="evidence" value="ECO:0007669"/>
    <property type="project" value="TreeGrafter"/>
</dbReference>
<accession>A0A7W4VNN9</accession>
<dbReference type="SUPFAM" id="SSF55073">
    <property type="entry name" value="Nucleotide cyclase"/>
    <property type="match status" value="1"/>
</dbReference>
<evidence type="ECO:0000313" key="5">
    <source>
        <dbReference type="EMBL" id="MBB3020529.1"/>
    </source>
</evidence>
<protein>
    <recommendedName>
        <fullName evidence="1">diguanylate cyclase</fullName>
        <ecNumber evidence="1">2.7.7.65</ecNumber>
    </recommendedName>
</protein>
<dbReference type="NCBIfam" id="TIGR00254">
    <property type="entry name" value="GGDEF"/>
    <property type="match status" value="1"/>
</dbReference>
<dbReference type="AlphaFoldDB" id="A0A7W4VNN9"/>
<dbReference type="EC" id="2.7.7.65" evidence="1"/>
<evidence type="ECO:0000313" key="6">
    <source>
        <dbReference type="Proteomes" id="UP000532010"/>
    </source>
</evidence>
<feature type="transmembrane region" description="Helical" evidence="3">
    <location>
        <begin position="67"/>
        <end position="85"/>
    </location>
</feature>
<dbReference type="PROSITE" id="PS50887">
    <property type="entry name" value="GGDEF"/>
    <property type="match status" value="1"/>
</dbReference>
<dbReference type="SMART" id="SM00267">
    <property type="entry name" value="GGDEF"/>
    <property type="match status" value="1"/>
</dbReference>
<feature type="transmembrane region" description="Helical" evidence="3">
    <location>
        <begin position="155"/>
        <end position="175"/>
    </location>
</feature>
<feature type="domain" description="GGDEF" evidence="4">
    <location>
        <begin position="253"/>
        <end position="380"/>
    </location>
</feature>
<dbReference type="InterPro" id="IPR050469">
    <property type="entry name" value="Diguanylate_Cyclase"/>
</dbReference>
<evidence type="ECO:0000256" key="2">
    <source>
        <dbReference type="ARBA" id="ARBA00034247"/>
    </source>
</evidence>
<feature type="transmembrane region" description="Helical" evidence="3">
    <location>
        <begin position="97"/>
        <end position="116"/>
    </location>
</feature>
<feature type="transmembrane region" description="Helical" evidence="3">
    <location>
        <begin position="12"/>
        <end position="35"/>
    </location>
</feature>
<organism evidence="5 6">
    <name type="scientific">Microvirga lupini</name>
    <dbReference type="NCBI Taxonomy" id="420324"/>
    <lineage>
        <taxon>Bacteria</taxon>
        <taxon>Pseudomonadati</taxon>
        <taxon>Pseudomonadota</taxon>
        <taxon>Alphaproteobacteria</taxon>
        <taxon>Hyphomicrobiales</taxon>
        <taxon>Methylobacteriaceae</taxon>
        <taxon>Microvirga</taxon>
    </lineage>
</organism>